<sequence length="698" mass="76428">MAWLRLLRALGKASCPSRCKALHAKMLVSGSISDVYAANDLMTMYVRCGRVADVRRLFDHMQAKNLVSWTILICAYARLGPAQEALEALRSMVCEGFAPNDFTYVGAISACAAARAARAGREIHGRIYRVEGGGARSHFVSNALINMYCKSGEPEHARKVFDALSLPNSVSWCSIVSGCCQCGEEMEALRIFSRARREGVAEVDTHFVLASVLGACASLDEVGFGEQLHCHVIKCGLGSDKYIEAGMVHLYAKCGEVDRANRVFSEMEAPSLASWTALLGGYVHLGQGQKAMELFSEMRACDLAPDEHTLSTAVLACSDASASEAARQLHSLMVKSGYRLVEHVGNALVDGYAKCGLLEESSKVFGEMEERDAVSWNSLIAGYARQHKVEAFAGALKRMQLGGVHPNLHTYSHILSFCGDLPSVFWGKQTHARVMKPGFDRNVVIGSSLVDIYAKCGRLADARKVFCNLTVKNLVSWNSMVAGYAQHGLGKEAVETFDLMQKGSIRPNDVTFVGVLSACAHVGLVKEGERYFHSMTRKWGIVPRIEHYACIVDMFARAGETARALEFIRGMPLAPNKVIWRSLLAACRTHGHLEMGRYAAECMLKADPSDVSARVMLFDVYADSEMWDEGAEVREVRGPRKPAGCSWIEGNNRVHSFTAGGVSHEQQHGISEVLCRLSVQMMDAGHEQNKLLLIEDGI</sequence>
<dbReference type="GO" id="GO:0003723">
    <property type="term" value="F:RNA binding"/>
    <property type="evidence" value="ECO:0007669"/>
    <property type="project" value="InterPro"/>
</dbReference>
<dbReference type="InterPro" id="IPR002885">
    <property type="entry name" value="PPR_rpt"/>
</dbReference>
<dbReference type="Pfam" id="PF13041">
    <property type="entry name" value="PPR_2"/>
    <property type="match status" value="4"/>
</dbReference>
<keyword evidence="1" id="KW-0677">Repeat</keyword>
<feature type="repeat" description="PPR" evidence="2">
    <location>
        <begin position="271"/>
        <end position="305"/>
    </location>
</feature>
<evidence type="ECO:0000256" key="1">
    <source>
        <dbReference type="ARBA" id="ARBA00022737"/>
    </source>
</evidence>
<feature type="repeat" description="PPR" evidence="2">
    <location>
        <begin position="168"/>
        <end position="202"/>
    </location>
</feature>
<evidence type="ECO:0008006" key="5">
    <source>
        <dbReference type="Google" id="ProtNLM"/>
    </source>
</evidence>
<organism evidence="3 4">
    <name type="scientific">Colocasia esculenta</name>
    <name type="common">Wild taro</name>
    <name type="synonym">Arum esculentum</name>
    <dbReference type="NCBI Taxonomy" id="4460"/>
    <lineage>
        <taxon>Eukaryota</taxon>
        <taxon>Viridiplantae</taxon>
        <taxon>Streptophyta</taxon>
        <taxon>Embryophyta</taxon>
        <taxon>Tracheophyta</taxon>
        <taxon>Spermatophyta</taxon>
        <taxon>Magnoliopsida</taxon>
        <taxon>Liliopsida</taxon>
        <taxon>Araceae</taxon>
        <taxon>Aroideae</taxon>
        <taxon>Colocasieae</taxon>
        <taxon>Colocasia</taxon>
    </lineage>
</organism>
<gene>
    <name evidence="3" type="ORF">Taro_009219</name>
</gene>
<proteinExistence type="predicted"/>
<protein>
    <recommendedName>
        <fullName evidence="5">Pentatricopeptide repeat-containing protein</fullName>
    </recommendedName>
</protein>
<dbReference type="AlphaFoldDB" id="A0A843TZR3"/>
<feature type="repeat" description="PPR" evidence="2">
    <location>
        <begin position="473"/>
        <end position="507"/>
    </location>
</feature>
<feature type="repeat" description="PPR" evidence="2">
    <location>
        <begin position="34"/>
        <end position="64"/>
    </location>
</feature>
<dbReference type="EMBL" id="NMUH01000319">
    <property type="protein sequence ID" value="MQL76821.1"/>
    <property type="molecule type" value="Genomic_DNA"/>
</dbReference>
<comment type="caution">
    <text evidence="3">The sequence shown here is derived from an EMBL/GenBank/DDBJ whole genome shotgun (WGS) entry which is preliminary data.</text>
</comment>
<name>A0A843TZR3_COLES</name>
<dbReference type="PANTHER" id="PTHR47926">
    <property type="entry name" value="PENTATRICOPEPTIDE REPEAT-CONTAINING PROTEIN"/>
    <property type="match status" value="1"/>
</dbReference>
<accession>A0A843TZR3</accession>
<keyword evidence="4" id="KW-1185">Reference proteome</keyword>
<dbReference type="PROSITE" id="PS51375">
    <property type="entry name" value="PPR"/>
    <property type="match status" value="6"/>
</dbReference>
<feature type="repeat" description="PPR" evidence="2">
    <location>
        <begin position="65"/>
        <end position="99"/>
    </location>
</feature>
<dbReference type="GO" id="GO:0009451">
    <property type="term" value="P:RNA modification"/>
    <property type="evidence" value="ECO:0007669"/>
    <property type="project" value="InterPro"/>
</dbReference>
<dbReference type="FunFam" id="1.25.40.10:FF:000343">
    <property type="entry name" value="Pentatricopeptide repeat-containing protein At3g58590"/>
    <property type="match status" value="1"/>
</dbReference>
<evidence type="ECO:0000313" key="3">
    <source>
        <dbReference type="EMBL" id="MQL76821.1"/>
    </source>
</evidence>
<dbReference type="Pfam" id="PF01535">
    <property type="entry name" value="PPR"/>
    <property type="match status" value="5"/>
</dbReference>
<feature type="repeat" description="PPR" evidence="2">
    <location>
        <begin position="372"/>
        <end position="406"/>
    </location>
</feature>
<evidence type="ECO:0000256" key="2">
    <source>
        <dbReference type="PROSITE-ProRule" id="PRU00708"/>
    </source>
</evidence>
<dbReference type="Proteomes" id="UP000652761">
    <property type="component" value="Unassembled WGS sequence"/>
</dbReference>
<evidence type="ECO:0000313" key="4">
    <source>
        <dbReference type="Proteomes" id="UP000652761"/>
    </source>
</evidence>
<dbReference type="Gene3D" id="1.25.40.10">
    <property type="entry name" value="Tetratricopeptide repeat domain"/>
    <property type="match status" value="5"/>
</dbReference>
<dbReference type="InterPro" id="IPR046960">
    <property type="entry name" value="PPR_At4g14850-like_plant"/>
</dbReference>
<dbReference type="PANTHER" id="PTHR47926:SF452">
    <property type="entry name" value="PENTATRICOPEPTIDE REPEAT-CONTAINING PROTEIN"/>
    <property type="match status" value="1"/>
</dbReference>
<dbReference type="InterPro" id="IPR011990">
    <property type="entry name" value="TPR-like_helical_dom_sf"/>
</dbReference>
<dbReference type="NCBIfam" id="TIGR00756">
    <property type="entry name" value="PPR"/>
    <property type="match status" value="8"/>
</dbReference>
<reference evidence="3" key="1">
    <citation type="submission" date="2017-07" db="EMBL/GenBank/DDBJ databases">
        <title>Taro Niue Genome Assembly and Annotation.</title>
        <authorList>
            <person name="Atibalentja N."/>
            <person name="Keating K."/>
            <person name="Fields C.J."/>
        </authorList>
    </citation>
    <scope>NUCLEOTIDE SEQUENCE</scope>
    <source>
        <strain evidence="3">Niue_2</strain>
        <tissue evidence="3">Leaf</tissue>
    </source>
</reference>
<dbReference type="FunFam" id="1.25.40.10:FF:001093">
    <property type="entry name" value="Pentatricopeptide repeat-containing protein At2g34400"/>
    <property type="match status" value="1"/>
</dbReference>
<dbReference type="OrthoDB" id="185373at2759"/>